<dbReference type="Pfam" id="PF07799">
    <property type="entry name" value="DUF1643"/>
    <property type="match status" value="1"/>
</dbReference>
<name>A0A840USA4_9BACT</name>
<proteinExistence type="predicted"/>
<dbReference type="Proteomes" id="UP000539642">
    <property type="component" value="Unassembled WGS sequence"/>
</dbReference>
<reference evidence="1 2" key="1">
    <citation type="submission" date="2020-08" db="EMBL/GenBank/DDBJ databases">
        <title>Genomic Encyclopedia of Type Strains, Phase IV (KMG-IV): sequencing the most valuable type-strain genomes for metagenomic binning, comparative biology and taxonomic classification.</title>
        <authorList>
            <person name="Goeker M."/>
        </authorList>
    </citation>
    <scope>NUCLEOTIDE SEQUENCE [LARGE SCALE GENOMIC DNA]</scope>
    <source>
        <strain evidence="1 2">DSM 28570</strain>
    </source>
</reference>
<sequence length="170" mass="18589">MGIYRHIDGVQVAAAFSPCRRYRYRLEVTRNAPGGGHPLTVCAILQNPSVADADIADRSVQFLEKLVFMKGVPQFAGVGRLIIVNQFALIQTRGFVGAETDIGPDNDRHLARAIAEADIILIAWGKSNAFASRKQVVDRLLAEQSDKLLLQGKSHPSRASYTGYVATRVV</sequence>
<evidence type="ECO:0008006" key="3">
    <source>
        <dbReference type="Google" id="ProtNLM"/>
    </source>
</evidence>
<dbReference type="InterPro" id="IPR012441">
    <property type="entry name" value="DUF1643"/>
</dbReference>
<dbReference type="AlphaFoldDB" id="A0A840USA4"/>
<evidence type="ECO:0000313" key="2">
    <source>
        <dbReference type="Proteomes" id="UP000539642"/>
    </source>
</evidence>
<comment type="caution">
    <text evidence="1">The sequence shown here is derived from an EMBL/GenBank/DDBJ whole genome shotgun (WGS) entry which is preliminary data.</text>
</comment>
<accession>A0A840USA4</accession>
<keyword evidence="2" id="KW-1185">Reference proteome</keyword>
<gene>
    <name evidence="1" type="ORF">HNQ81_001294</name>
</gene>
<evidence type="ECO:0000313" key="1">
    <source>
        <dbReference type="EMBL" id="MBB5347573.1"/>
    </source>
</evidence>
<protein>
    <recommendedName>
        <fullName evidence="3">DUF1643 domain-containing protein</fullName>
    </recommendedName>
</protein>
<dbReference type="RefSeq" id="WP_183349455.1">
    <property type="nucleotide sequence ID" value="NZ_JACHEO010000005.1"/>
</dbReference>
<organism evidence="1 2">
    <name type="scientific">Desulfoprunum benzoelyticum</name>
    <dbReference type="NCBI Taxonomy" id="1506996"/>
    <lineage>
        <taxon>Bacteria</taxon>
        <taxon>Pseudomonadati</taxon>
        <taxon>Thermodesulfobacteriota</taxon>
        <taxon>Desulfobulbia</taxon>
        <taxon>Desulfobulbales</taxon>
        <taxon>Desulfobulbaceae</taxon>
        <taxon>Desulfoprunum</taxon>
    </lineage>
</organism>
<dbReference type="EMBL" id="JACHEO010000005">
    <property type="protein sequence ID" value="MBB5347573.1"/>
    <property type="molecule type" value="Genomic_DNA"/>
</dbReference>